<evidence type="ECO:0000313" key="1">
    <source>
        <dbReference type="EMBL" id="KAF8462797.1"/>
    </source>
</evidence>
<comment type="caution">
    <text evidence="1">The sequence shown here is derived from an EMBL/GenBank/DDBJ whole genome shotgun (WGS) entry which is preliminary data.</text>
</comment>
<organism evidence="1 2">
    <name type="scientific">Russula ochroleuca</name>
    <dbReference type="NCBI Taxonomy" id="152965"/>
    <lineage>
        <taxon>Eukaryota</taxon>
        <taxon>Fungi</taxon>
        <taxon>Dikarya</taxon>
        <taxon>Basidiomycota</taxon>
        <taxon>Agaricomycotina</taxon>
        <taxon>Agaricomycetes</taxon>
        <taxon>Russulales</taxon>
        <taxon>Russulaceae</taxon>
        <taxon>Russula</taxon>
    </lineage>
</organism>
<name>A0A9P5JTK7_9AGAM</name>
<dbReference type="AlphaFoldDB" id="A0A9P5JTK7"/>
<dbReference type="OrthoDB" id="8922241at2759"/>
<dbReference type="EMBL" id="WHVB01000085">
    <property type="protein sequence ID" value="KAF8462797.1"/>
    <property type="molecule type" value="Genomic_DNA"/>
</dbReference>
<evidence type="ECO:0000313" key="2">
    <source>
        <dbReference type="Proteomes" id="UP000759537"/>
    </source>
</evidence>
<evidence type="ECO:0008006" key="3">
    <source>
        <dbReference type="Google" id="ProtNLM"/>
    </source>
</evidence>
<dbReference type="Gene3D" id="3.30.160.60">
    <property type="entry name" value="Classic Zinc Finger"/>
    <property type="match status" value="1"/>
</dbReference>
<protein>
    <recommendedName>
        <fullName evidence="3">C2H2-type domain-containing protein</fullName>
    </recommendedName>
</protein>
<gene>
    <name evidence="1" type="ORF">DFH94DRAFT_482729</name>
</gene>
<reference evidence="1" key="2">
    <citation type="journal article" date="2020" name="Nat. Commun.">
        <title>Large-scale genome sequencing of mycorrhizal fungi provides insights into the early evolution of symbiotic traits.</title>
        <authorList>
            <person name="Miyauchi S."/>
            <person name="Kiss E."/>
            <person name="Kuo A."/>
            <person name="Drula E."/>
            <person name="Kohler A."/>
            <person name="Sanchez-Garcia M."/>
            <person name="Morin E."/>
            <person name="Andreopoulos B."/>
            <person name="Barry K.W."/>
            <person name="Bonito G."/>
            <person name="Buee M."/>
            <person name="Carver A."/>
            <person name="Chen C."/>
            <person name="Cichocki N."/>
            <person name="Clum A."/>
            <person name="Culley D."/>
            <person name="Crous P.W."/>
            <person name="Fauchery L."/>
            <person name="Girlanda M."/>
            <person name="Hayes R.D."/>
            <person name="Keri Z."/>
            <person name="LaButti K."/>
            <person name="Lipzen A."/>
            <person name="Lombard V."/>
            <person name="Magnuson J."/>
            <person name="Maillard F."/>
            <person name="Murat C."/>
            <person name="Nolan M."/>
            <person name="Ohm R.A."/>
            <person name="Pangilinan J."/>
            <person name="Pereira M.F."/>
            <person name="Perotto S."/>
            <person name="Peter M."/>
            <person name="Pfister S."/>
            <person name="Riley R."/>
            <person name="Sitrit Y."/>
            <person name="Stielow J.B."/>
            <person name="Szollosi G."/>
            <person name="Zifcakova L."/>
            <person name="Stursova M."/>
            <person name="Spatafora J.W."/>
            <person name="Tedersoo L."/>
            <person name="Vaario L.M."/>
            <person name="Yamada A."/>
            <person name="Yan M."/>
            <person name="Wang P."/>
            <person name="Xu J."/>
            <person name="Bruns T."/>
            <person name="Baldrian P."/>
            <person name="Vilgalys R."/>
            <person name="Dunand C."/>
            <person name="Henrissat B."/>
            <person name="Grigoriev I.V."/>
            <person name="Hibbett D."/>
            <person name="Nagy L.G."/>
            <person name="Martin F.M."/>
        </authorList>
    </citation>
    <scope>NUCLEOTIDE SEQUENCE</scope>
    <source>
        <strain evidence="1">Prilba</strain>
    </source>
</reference>
<reference evidence="1" key="1">
    <citation type="submission" date="2019-10" db="EMBL/GenBank/DDBJ databases">
        <authorList>
            <consortium name="DOE Joint Genome Institute"/>
            <person name="Kuo A."/>
            <person name="Miyauchi S."/>
            <person name="Kiss E."/>
            <person name="Drula E."/>
            <person name="Kohler A."/>
            <person name="Sanchez-Garcia M."/>
            <person name="Andreopoulos B."/>
            <person name="Barry K.W."/>
            <person name="Bonito G."/>
            <person name="Buee M."/>
            <person name="Carver A."/>
            <person name="Chen C."/>
            <person name="Cichocki N."/>
            <person name="Clum A."/>
            <person name="Culley D."/>
            <person name="Crous P.W."/>
            <person name="Fauchery L."/>
            <person name="Girlanda M."/>
            <person name="Hayes R."/>
            <person name="Keri Z."/>
            <person name="LaButti K."/>
            <person name="Lipzen A."/>
            <person name="Lombard V."/>
            <person name="Magnuson J."/>
            <person name="Maillard F."/>
            <person name="Morin E."/>
            <person name="Murat C."/>
            <person name="Nolan M."/>
            <person name="Ohm R."/>
            <person name="Pangilinan J."/>
            <person name="Pereira M."/>
            <person name="Perotto S."/>
            <person name="Peter M."/>
            <person name="Riley R."/>
            <person name="Sitrit Y."/>
            <person name="Stielow B."/>
            <person name="Szollosi G."/>
            <person name="Zifcakova L."/>
            <person name="Stursova M."/>
            <person name="Spatafora J.W."/>
            <person name="Tedersoo L."/>
            <person name="Vaario L.-M."/>
            <person name="Yamada A."/>
            <person name="Yan M."/>
            <person name="Wang P."/>
            <person name="Xu J."/>
            <person name="Bruns T."/>
            <person name="Baldrian P."/>
            <person name="Vilgalys R."/>
            <person name="Henrissat B."/>
            <person name="Grigoriev I.V."/>
            <person name="Hibbett D."/>
            <person name="Nagy L.G."/>
            <person name="Martin F.M."/>
        </authorList>
    </citation>
    <scope>NUCLEOTIDE SEQUENCE</scope>
    <source>
        <strain evidence="1">Prilba</strain>
    </source>
</reference>
<keyword evidence="2" id="KW-1185">Reference proteome</keyword>
<dbReference type="Proteomes" id="UP000759537">
    <property type="component" value="Unassembled WGS sequence"/>
</dbReference>
<proteinExistence type="predicted"/>
<accession>A0A9P5JTK7</accession>
<sequence>MPGTSQTPTSSKTNGPRLPCPWTGCEVDFGRQQEWERHILTFHLPDCYCCPPPACPWRSRRKDSLKMHIDEGMCGPRPEWEEQWMIYNPKLILQWICEDFISIEFAETYALDFVQERARELGKVDAWRDPWRYHDGPQEFVMD</sequence>